<evidence type="ECO:0000313" key="3">
    <source>
        <dbReference type="Proteomes" id="UP000290567"/>
    </source>
</evidence>
<dbReference type="RefSeq" id="WP_146623105.1">
    <property type="nucleotide sequence ID" value="NZ_BJCC01000022.1"/>
</dbReference>
<dbReference type="InterPro" id="IPR050303">
    <property type="entry name" value="GatZ_KbaZ_carbometab"/>
</dbReference>
<dbReference type="EMBL" id="BJCC01000022">
    <property type="protein sequence ID" value="GCF94690.1"/>
    <property type="molecule type" value="Genomic_DNA"/>
</dbReference>
<feature type="transmembrane region" description="Helical" evidence="1">
    <location>
        <begin position="147"/>
        <end position="168"/>
    </location>
</feature>
<gene>
    <name evidence="2" type="ORF">NRIC_25810</name>
</gene>
<dbReference type="AlphaFoldDB" id="A0A4P5P9U3"/>
<keyword evidence="1" id="KW-1133">Transmembrane helix</keyword>
<feature type="transmembrane region" description="Helical" evidence="1">
    <location>
        <begin position="124"/>
        <end position="141"/>
    </location>
</feature>
<keyword evidence="1" id="KW-0472">Membrane</keyword>
<organism evidence="2 3">
    <name type="scientific">Enterococcus florum</name>
    <dbReference type="NCBI Taxonomy" id="2480627"/>
    <lineage>
        <taxon>Bacteria</taxon>
        <taxon>Bacillati</taxon>
        <taxon>Bacillota</taxon>
        <taxon>Bacilli</taxon>
        <taxon>Lactobacillales</taxon>
        <taxon>Enterococcaceae</taxon>
        <taxon>Enterococcus</taxon>
    </lineage>
</organism>
<dbReference type="PROSITE" id="PS51108">
    <property type="entry name" value="PTS_EIID"/>
    <property type="match status" value="1"/>
</dbReference>
<accession>A0A4P5P9U3</accession>
<comment type="caution">
    <text evidence="2">The sequence shown here is derived from an EMBL/GenBank/DDBJ whole genome shotgun (WGS) entry which is preliminary data.</text>
</comment>
<dbReference type="PANTHER" id="PTHR32502:SF23">
    <property type="entry name" value="TRANSPORT PROTEIN, PTS SYSTEM"/>
    <property type="match status" value="1"/>
</dbReference>
<evidence type="ECO:0000313" key="2">
    <source>
        <dbReference type="EMBL" id="GCF94690.1"/>
    </source>
</evidence>
<dbReference type="Pfam" id="PF03613">
    <property type="entry name" value="EIID-AGA"/>
    <property type="match status" value="1"/>
</dbReference>
<dbReference type="GO" id="GO:0009401">
    <property type="term" value="P:phosphoenolpyruvate-dependent sugar phosphotransferase system"/>
    <property type="evidence" value="ECO:0007669"/>
    <property type="project" value="InterPro"/>
</dbReference>
<evidence type="ECO:0000256" key="1">
    <source>
        <dbReference type="SAM" id="Phobius"/>
    </source>
</evidence>
<dbReference type="InterPro" id="IPR004704">
    <property type="entry name" value="PTS_IID_man"/>
</dbReference>
<name>A0A4P5P9U3_9ENTE</name>
<dbReference type="GO" id="GO:0005886">
    <property type="term" value="C:plasma membrane"/>
    <property type="evidence" value="ECO:0007669"/>
    <property type="project" value="TreeGrafter"/>
</dbReference>
<feature type="transmembrane region" description="Helical" evidence="1">
    <location>
        <begin position="232"/>
        <end position="253"/>
    </location>
</feature>
<keyword evidence="1" id="KW-0812">Transmembrane</keyword>
<proteinExistence type="predicted"/>
<feature type="transmembrane region" description="Helical" evidence="1">
    <location>
        <begin position="189"/>
        <end position="212"/>
    </location>
</feature>
<feature type="transmembrane region" description="Helical" evidence="1">
    <location>
        <begin position="260"/>
        <end position="279"/>
    </location>
</feature>
<reference evidence="3" key="1">
    <citation type="submission" date="2019-02" db="EMBL/GenBank/DDBJ databases">
        <title>Draft genome sequence of Enterococcus sp. Gos25-1.</title>
        <authorList>
            <person name="Tanaka N."/>
            <person name="Shiwa Y."/>
            <person name="Fujita N."/>
        </authorList>
    </citation>
    <scope>NUCLEOTIDE SEQUENCE [LARGE SCALE GENOMIC DNA]</scope>
    <source>
        <strain evidence="3">Gos25-1</strain>
    </source>
</reference>
<dbReference type="OrthoDB" id="9795582at2"/>
<keyword evidence="3" id="KW-1185">Reference proteome</keyword>
<sequence length="280" mass="30857">MTKNEMLKLNKDERKIVSKMFWRNQYLMFCTSYTKQQGITYGWLMAPFLQKVYGKDTEEFYDAMGRHLDFFNTAPAMNGFISALTLSMEEENKELVDRGEFFDTSAIPALKTALMGPLAGIGDAIYLSVLRVIATGVALGLSEQGNILGPILFLLIVNVPNMLIRWFTTVVGYKAGGTFISEAMRSGTFAAITKGAAVLGLIMTGAMTAQFVTFKTTFEAKLSGTTFNLQNVFDSIMPGLLPLAITMICFAYLRKHNRPVRALVAIFVLAVVFTILGIAG</sequence>
<dbReference type="Proteomes" id="UP000290567">
    <property type="component" value="Unassembled WGS sequence"/>
</dbReference>
<protein>
    <submittedName>
        <fullName evidence="2">PTS mannose transporter subunit IID</fullName>
    </submittedName>
</protein>
<dbReference type="PANTHER" id="PTHR32502">
    <property type="entry name" value="N-ACETYLGALACTOSAMINE PERMEASE II COMPONENT-RELATED"/>
    <property type="match status" value="1"/>
</dbReference>